<dbReference type="PANTHER" id="PTHR40261">
    <property type="match status" value="1"/>
</dbReference>
<feature type="domain" description="Rieske" evidence="5">
    <location>
        <begin position="11"/>
        <end position="116"/>
    </location>
</feature>
<evidence type="ECO:0000259" key="5">
    <source>
        <dbReference type="PROSITE" id="PS51296"/>
    </source>
</evidence>
<evidence type="ECO:0000256" key="3">
    <source>
        <dbReference type="ARBA" id="ARBA00023004"/>
    </source>
</evidence>
<dbReference type="CDD" id="cd03467">
    <property type="entry name" value="Rieske"/>
    <property type="match status" value="1"/>
</dbReference>
<dbReference type="GO" id="GO:0046872">
    <property type="term" value="F:metal ion binding"/>
    <property type="evidence" value="ECO:0007669"/>
    <property type="project" value="UniProtKB-KW"/>
</dbReference>
<evidence type="ECO:0000313" key="6">
    <source>
        <dbReference type="EMBL" id="VVE07892.1"/>
    </source>
</evidence>
<dbReference type="PANTHER" id="PTHR40261:SF1">
    <property type="entry name" value="RIESKE DOMAIN-CONTAINING PROTEIN"/>
    <property type="match status" value="1"/>
</dbReference>
<protein>
    <submittedName>
        <fullName evidence="6">Rieske (2Fe-2S) protein</fullName>
    </submittedName>
</protein>
<evidence type="ECO:0000256" key="4">
    <source>
        <dbReference type="ARBA" id="ARBA00023014"/>
    </source>
</evidence>
<reference evidence="6 7" key="1">
    <citation type="submission" date="2019-08" db="EMBL/GenBank/DDBJ databases">
        <authorList>
            <person name="Peeters C."/>
        </authorList>
    </citation>
    <scope>NUCLEOTIDE SEQUENCE [LARGE SCALE GENOMIC DNA]</scope>
    <source>
        <strain evidence="6 7">LMG 31010</strain>
    </source>
</reference>
<dbReference type="InterPro" id="IPR036922">
    <property type="entry name" value="Rieske_2Fe-2S_sf"/>
</dbReference>
<proteinExistence type="predicted"/>
<dbReference type="SUPFAM" id="SSF50022">
    <property type="entry name" value="ISP domain"/>
    <property type="match status" value="1"/>
</dbReference>
<dbReference type="EMBL" id="CABPSA010000003">
    <property type="protein sequence ID" value="VVE07892.1"/>
    <property type="molecule type" value="Genomic_DNA"/>
</dbReference>
<sequence length="140" mass="14740">MSEAAHPTMPLPICPGNALEDGGLGVRFEVLVGGRPTPAFVIRYDGRVYGYLNQCAHVPMEMDWSEGQFFETGGLYLMCATHGATYEPDTGLCVGGPCRGGALQPVRVEEQPAASGEPGAPTTVVWWPEAGIAAPETSTS</sequence>
<name>A0A5E4V6D6_9BURK</name>
<keyword evidence="4" id="KW-0411">Iron-sulfur</keyword>
<dbReference type="Gene3D" id="2.102.10.10">
    <property type="entry name" value="Rieske [2Fe-2S] iron-sulphur domain"/>
    <property type="match status" value="1"/>
</dbReference>
<evidence type="ECO:0000256" key="2">
    <source>
        <dbReference type="ARBA" id="ARBA00022723"/>
    </source>
</evidence>
<organism evidence="6 7">
    <name type="scientific">Pandoraea commovens</name>
    <dbReference type="NCBI Taxonomy" id="2508289"/>
    <lineage>
        <taxon>Bacteria</taxon>
        <taxon>Pseudomonadati</taxon>
        <taxon>Pseudomonadota</taxon>
        <taxon>Betaproteobacteria</taxon>
        <taxon>Burkholderiales</taxon>
        <taxon>Burkholderiaceae</taxon>
        <taxon>Pandoraea</taxon>
    </lineage>
</organism>
<gene>
    <name evidence="6" type="ORF">PCO31010_02493</name>
</gene>
<dbReference type="AlphaFoldDB" id="A0A5E4V6D6"/>
<dbReference type="InterPro" id="IPR017941">
    <property type="entry name" value="Rieske_2Fe-2S"/>
</dbReference>
<dbReference type="Pfam" id="PF00355">
    <property type="entry name" value="Rieske"/>
    <property type="match status" value="1"/>
</dbReference>
<evidence type="ECO:0000256" key="1">
    <source>
        <dbReference type="ARBA" id="ARBA00022714"/>
    </source>
</evidence>
<accession>A0A5E4V6D6</accession>
<evidence type="ECO:0000313" key="7">
    <source>
        <dbReference type="Proteomes" id="UP000343335"/>
    </source>
</evidence>
<dbReference type="Proteomes" id="UP000343335">
    <property type="component" value="Unassembled WGS sequence"/>
</dbReference>
<keyword evidence="2" id="KW-0479">Metal-binding</keyword>
<dbReference type="GO" id="GO:0051537">
    <property type="term" value="F:2 iron, 2 sulfur cluster binding"/>
    <property type="evidence" value="ECO:0007669"/>
    <property type="project" value="UniProtKB-KW"/>
</dbReference>
<keyword evidence="1" id="KW-0001">2Fe-2S</keyword>
<dbReference type="PROSITE" id="PS51296">
    <property type="entry name" value="RIESKE"/>
    <property type="match status" value="1"/>
</dbReference>
<keyword evidence="3" id="KW-0408">Iron</keyword>